<feature type="compositionally biased region" description="Polar residues" evidence="1">
    <location>
        <begin position="788"/>
        <end position="799"/>
    </location>
</feature>
<feature type="compositionally biased region" description="Low complexity" evidence="1">
    <location>
        <begin position="100"/>
        <end position="122"/>
    </location>
</feature>
<feature type="region of interest" description="Disordered" evidence="1">
    <location>
        <begin position="139"/>
        <end position="170"/>
    </location>
</feature>
<accession>A0AAN6JV85</accession>
<feature type="region of interest" description="Disordered" evidence="1">
    <location>
        <begin position="1139"/>
        <end position="1201"/>
    </location>
</feature>
<feature type="compositionally biased region" description="Low complexity" evidence="1">
    <location>
        <begin position="698"/>
        <end position="713"/>
    </location>
</feature>
<feature type="compositionally biased region" description="Polar residues" evidence="1">
    <location>
        <begin position="839"/>
        <end position="852"/>
    </location>
</feature>
<dbReference type="PANTHER" id="PTHR21456">
    <property type="entry name" value="FAMILY WITH SEQUENCE SIMILARITY 102"/>
    <property type="match status" value="1"/>
</dbReference>
<organism evidence="2 3">
    <name type="scientific">Tilletia horrida</name>
    <dbReference type="NCBI Taxonomy" id="155126"/>
    <lineage>
        <taxon>Eukaryota</taxon>
        <taxon>Fungi</taxon>
        <taxon>Dikarya</taxon>
        <taxon>Basidiomycota</taxon>
        <taxon>Ustilaginomycotina</taxon>
        <taxon>Exobasidiomycetes</taxon>
        <taxon>Tilletiales</taxon>
        <taxon>Tilletiaceae</taxon>
        <taxon>Tilletia</taxon>
    </lineage>
</organism>
<dbReference type="PANTHER" id="PTHR21456:SF1">
    <property type="entry name" value="C2 NT-TYPE DOMAIN-CONTAINING PROTEIN"/>
    <property type="match status" value="1"/>
</dbReference>
<feature type="compositionally biased region" description="Polar residues" evidence="1">
    <location>
        <begin position="643"/>
        <end position="652"/>
    </location>
</feature>
<feature type="compositionally biased region" description="Low complexity" evidence="1">
    <location>
        <begin position="139"/>
        <end position="149"/>
    </location>
</feature>
<dbReference type="AlphaFoldDB" id="A0AAN6JV85"/>
<protein>
    <recommendedName>
        <fullName evidence="4">C2 NT-type domain-containing protein</fullName>
    </recommendedName>
</protein>
<feature type="compositionally biased region" description="Basic residues" evidence="1">
    <location>
        <begin position="352"/>
        <end position="369"/>
    </location>
</feature>
<feature type="region of interest" description="Disordered" evidence="1">
    <location>
        <begin position="53"/>
        <end position="127"/>
    </location>
</feature>
<feature type="region of interest" description="Disordered" evidence="1">
    <location>
        <begin position="476"/>
        <end position="508"/>
    </location>
</feature>
<feature type="compositionally biased region" description="Polar residues" evidence="1">
    <location>
        <begin position="57"/>
        <end position="76"/>
    </location>
</feature>
<feature type="region of interest" description="Disordered" evidence="1">
    <location>
        <begin position="1086"/>
        <end position="1109"/>
    </location>
</feature>
<feature type="region of interest" description="Disordered" evidence="1">
    <location>
        <begin position="571"/>
        <end position="605"/>
    </location>
</feature>
<comment type="caution">
    <text evidence="2">The sequence shown here is derived from an EMBL/GenBank/DDBJ whole genome shotgun (WGS) entry which is preliminary data.</text>
</comment>
<feature type="compositionally biased region" description="Polar residues" evidence="1">
    <location>
        <begin position="914"/>
        <end position="929"/>
    </location>
</feature>
<feature type="compositionally biased region" description="Polar residues" evidence="1">
    <location>
        <begin position="970"/>
        <end position="979"/>
    </location>
</feature>
<feature type="compositionally biased region" description="Basic and acidic residues" evidence="1">
    <location>
        <begin position="262"/>
        <end position="274"/>
    </location>
</feature>
<feature type="region of interest" description="Disordered" evidence="1">
    <location>
        <begin position="787"/>
        <end position="947"/>
    </location>
</feature>
<evidence type="ECO:0000313" key="3">
    <source>
        <dbReference type="Proteomes" id="UP001176517"/>
    </source>
</evidence>
<feature type="compositionally biased region" description="Low complexity" evidence="1">
    <location>
        <begin position="820"/>
        <end position="838"/>
    </location>
</feature>
<dbReference type="InterPro" id="IPR039931">
    <property type="entry name" value="EEIG1/2-like"/>
</dbReference>
<reference evidence="2" key="1">
    <citation type="journal article" date="2023" name="PhytoFront">
        <title>Draft Genome Resources of Seven Strains of Tilletia horrida, Causal Agent of Kernel Smut of Rice.</title>
        <authorList>
            <person name="Khanal S."/>
            <person name="Antony Babu S."/>
            <person name="Zhou X.G."/>
        </authorList>
    </citation>
    <scope>NUCLEOTIDE SEQUENCE</scope>
    <source>
        <strain evidence="2">TX6</strain>
    </source>
</reference>
<feature type="region of interest" description="Disordered" evidence="1">
    <location>
        <begin position="346"/>
        <end position="374"/>
    </location>
</feature>
<gene>
    <name evidence="2" type="ORF">OC846_002170</name>
</gene>
<feature type="compositionally biased region" description="Polar residues" evidence="1">
    <location>
        <begin position="1142"/>
        <end position="1156"/>
    </location>
</feature>
<keyword evidence="3" id="KW-1185">Reference proteome</keyword>
<sequence length="1201" mass="127169">MASLLNPFGFGQKHAYFYVRLTIHELKNVPLISGEFQVKWRFKHTHPVADVPGLSNAAHSGSSSTPNGAASTSPSFNDAAAPSKHSSKKARKSGTGGGNTPTSSNPPSGRGSQSASVNASSSDLPNAISSMTMTASSAAAAANPTSSTNDTESVSSASQKNSQTGVQAQTVWHQPHPEASGHTELVEISDHSVKWQRRVEVGLKMNVERVSKSAQNHSSDRHHHHHHGHFRGRDGAGSSSATGAGIAAGSSSASIRSLGSASHRDRDRGDDARSLRAGSSSTSLYGDHDSRDDGHRGDIWGKLGRCEVKLTVKQQIDTSSHSSHTMAPPVLGYVVLNLAEFAPHSHPGQASHYHHHHHHHHHHHFHHHMHQDPDPKATLYRSETRRFLLSESRTNASLTISVEMVHIGGSREFIVPTLRDGIIISSSNQDDSDFPILPFVHGKDREDLSPGHGHVLTRDYKDRKENEARADISVETAASARHSSHQNLTSIGGESYRERASSSVSSFDNRSVRSMNMTGTAEYTGLGVQSRSSKALSSAGLNNRPNYPYGFSAPRNVAGHSRIPSQNLKNPQAIKEHKARERALASRKGLGTGDTGTELSPEEIVRDLFRPEPKLVKVKESIKHERGESMEFLQVHAPPPRSGDSSTRTSIDGRSLGAGLAPVLVRQPSASSSSSSRKSNDGAQSERSSLQISHPDDAPVSPISAEPSSASAKKSFKWPKRSDSSSALVNASPTSEFGNLRRANAPRDDKPTHLSGKDKHPGMSPSPSTSTMRSILSAKGIASVLAKRQNSVSSGNSKSKTAKAPAAVITRQSGPQHTPGLLTTQTAATASEAGAETSSVALPSRPTSTQRGPSIRWNLGGPASPASTSPISVENPAGPLDTSSIDVVPASSRVPGSETGPRQPSVLNPPIVVRTSSSTEPQLLSTDSPVSEVPSPDGTEGTPFGVGHEGVAAVVSATLAAQEQKRLEQATASDASLLQSHAEASGSSTSSSPTKKKKKEGNLADVDKSNWRGAGWRADLNVSALNQDVYTRRAWPDLGMGAGQAGWDGKGLPPKARAGSMAIYRINPKVSSPPEEVLKNPITASLAHRSSGGGAKAQQATFRAEPESMTTSESIFFNTPAGLAEHLDPAKVGVQLHEPTDASVSSSDVPTEQSPQMFYVSSASSEDEDEDVSETGSSEDEAEKCYQDARQSVISERSVGV</sequence>
<feature type="region of interest" description="Disordered" evidence="1">
    <location>
        <begin position="966"/>
        <end position="1006"/>
    </location>
</feature>
<feature type="region of interest" description="Disordered" evidence="1">
    <location>
        <begin position="210"/>
        <end position="295"/>
    </location>
</feature>
<feature type="region of interest" description="Disordered" evidence="1">
    <location>
        <begin position="627"/>
        <end position="774"/>
    </location>
</feature>
<feature type="compositionally biased region" description="Polar residues" evidence="1">
    <location>
        <begin position="681"/>
        <end position="692"/>
    </location>
</feature>
<feature type="compositionally biased region" description="Polar residues" evidence="1">
    <location>
        <begin position="724"/>
        <end position="737"/>
    </location>
</feature>
<evidence type="ECO:0008006" key="4">
    <source>
        <dbReference type="Google" id="ProtNLM"/>
    </source>
</evidence>
<feature type="compositionally biased region" description="Basic and acidic residues" evidence="1">
    <location>
        <begin position="574"/>
        <end position="584"/>
    </location>
</feature>
<feature type="compositionally biased region" description="Basic and acidic residues" evidence="1">
    <location>
        <begin position="745"/>
        <end position="761"/>
    </location>
</feature>
<evidence type="ECO:0000313" key="2">
    <source>
        <dbReference type="EMBL" id="KAK0554287.1"/>
    </source>
</evidence>
<feature type="compositionally biased region" description="Basic and acidic residues" evidence="1">
    <location>
        <begin position="286"/>
        <end position="295"/>
    </location>
</feature>
<dbReference type="EMBL" id="JAPDMZ010000039">
    <property type="protein sequence ID" value="KAK0554287.1"/>
    <property type="molecule type" value="Genomic_DNA"/>
</dbReference>
<dbReference type="Proteomes" id="UP001176517">
    <property type="component" value="Unassembled WGS sequence"/>
</dbReference>
<feature type="compositionally biased region" description="Polar residues" evidence="1">
    <location>
        <begin position="150"/>
        <end position="170"/>
    </location>
</feature>
<name>A0AAN6JV85_9BASI</name>
<feature type="compositionally biased region" description="Low complexity" evidence="1">
    <location>
        <begin position="236"/>
        <end position="261"/>
    </location>
</feature>
<feature type="compositionally biased region" description="Low complexity" evidence="1">
    <location>
        <begin position="763"/>
        <end position="772"/>
    </location>
</feature>
<feature type="compositionally biased region" description="Basic residues" evidence="1">
    <location>
        <begin position="220"/>
        <end position="230"/>
    </location>
</feature>
<feature type="compositionally biased region" description="Acidic residues" evidence="1">
    <location>
        <begin position="1165"/>
        <end position="1182"/>
    </location>
</feature>
<proteinExistence type="predicted"/>
<evidence type="ECO:0000256" key="1">
    <source>
        <dbReference type="SAM" id="MobiDB-lite"/>
    </source>
</evidence>